<dbReference type="Proteomes" id="UP000078576">
    <property type="component" value="Unassembled WGS sequence"/>
</dbReference>
<feature type="domain" description="AB hydrolase-1" evidence="1">
    <location>
        <begin position="68"/>
        <end position="370"/>
    </location>
</feature>
<dbReference type="InterPro" id="IPR000073">
    <property type="entry name" value="AB_hydrolase_1"/>
</dbReference>
<dbReference type="OrthoDB" id="19657at2759"/>
<dbReference type="AlphaFoldDB" id="A0A194V3H1"/>
<dbReference type="InterPro" id="IPR029058">
    <property type="entry name" value="AB_hydrolase_fold"/>
</dbReference>
<dbReference type="Gene3D" id="3.40.50.1820">
    <property type="entry name" value="alpha/beta hydrolase"/>
    <property type="match status" value="1"/>
</dbReference>
<keyword evidence="3" id="KW-1185">Reference proteome</keyword>
<reference evidence="3" key="1">
    <citation type="submission" date="2014-12" db="EMBL/GenBank/DDBJ databases">
        <title>Genome Sequence of Valsa Canker Pathogens Uncovers a Specific Adaption of Colonization on Woody Bark.</title>
        <authorList>
            <person name="Yin Z."/>
            <person name="Liu H."/>
            <person name="Gao X."/>
            <person name="Li Z."/>
            <person name="Song N."/>
            <person name="Ke X."/>
            <person name="Dai Q."/>
            <person name="Wu Y."/>
            <person name="Sun Y."/>
            <person name="Xu J.-R."/>
            <person name="Kang Z.K."/>
            <person name="Wang L."/>
            <person name="Huang L."/>
        </authorList>
    </citation>
    <scope>NUCLEOTIDE SEQUENCE [LARGE SCALE GENOMIC DNA]</scope>
    <source>
        <strain evidence="3">SXYL134</strain>
    </source>
</reference>
<name>A0A194V3H1_CYTMA</name>
<organism evidence="2 3">
    <name type="scientific">Cytospora mali</name>
    <name type="common">Apple Valsa canker fungus</name>
    <name type="synonym">Valsa mali</name>
    <dbReference type="NCBI Taxonomy" id="578113"/>
    <lineage>
        <taxon>Eukaryota</taxon>
        <taxon>Fungi</taxon>
        <taxon>Dikarya</taxon>
        <taxon>Ascomycota</taxon>
        <taxon>Pezizomycotina</taxon>
        <taxon>Sordariomycetes</taxon>
        <taxon>Sordariomycetidae</taxon>
        <taxon>Diaporthales</taxon>
        <taxon>Cytosporaceae</taxon>
        <taxon>Cytospora</taxon>
    </lineage>
</organism>
<proteinExistence type="predicted"/>
<gene>
    <name evidence="2" type="ORF">VP1G_05656</name>
</gene>
<evidence type="ECO:0000313" key="2">
    <source>
        <dbReference type="EMBL" id="KUI58391.1"/>
    </source>
</evidence>
<dbReference type="GO" id="GO:0016787">
    <property type="term" value="F:hydrolase activity"/>
    <property type="evidence" value="ECO:0007669"/>
    <property type="project" value="UniProtKB-KW"/>
</dbReference>
<dbReference type="SUPFAM" id="SSF53474">
    <property type="entry name" value="alpha/beta-Hydrolases"/>
    <property type="match status" value="1"/>
</dbReference>
<keyword evidence="2" id="KW-0378">Hydrolase</keyword>
<dbReference type="EMBL" id="KN714712">
    <property type="protein sequence ID" value="KUI58391.1"/>
    <property type="molecule type" value="Genomic_DNA"/>
</dbReference>
<dbReference type="PANTHER" id="PTHR43433:SF5">
    <property type="entry name" value="AB HYDROLASE-1 DOMAIN-CONTAINING PROTEIN"/>
    <property type="match status" value="1"/>
</dbReference>
<accession>A0A194V3H1</accession>
<dbReference type="STRING" id="694573.A0A194V3H1"/>
<evidence type="ECO:0000259" key="1">
    <source>
        <dbReference type="Pfam" id="PF12697"/>
    </source>
</evidence>
<sequence length="390" mass="42498">MAASEGEIWAQLPTIADVLQHPAFPTATWQLEPTRSGLLPVAEGRGGPLNISWEIHGEGPIKLFFIMGLGSFKNSWQRQTLQFGHEHSKTYSVLILDNRGMGDSDVPLMRYSTSEMARDAIEVLAHVGWLPANVLDPSPSSSPSPSSVEGGAQPGRTLHVLGISMGGMIAQELACLVPQHISTLSLLCTAAAIENTTTFWENMVQRAQMLVPKSLESSVRGGAESMFPLSYLPAADDIHLPDPKTTPGVHPPGGPGGQGEYLHFNNNYERFVAGEMQKRVDAKRFTAKGFLLQLIAAGWHHKSREQLSEMADKLGRKRILVLHGTGDRMISVPHGRKLIDLLGGTEGTGLEGLIVPDMGHVPALERTEWFHGLVEERVRKGEKLDGREVP</sequence>
<dbReference type="PANTHER" id="PTHR43433">
    <property type="entry name" value="HYDROLASE, ALPHA/BETA FOLD FAMILY PROTEIN"/>
    <property type="match status" value="1"/>
</dbReference>
<dbReference type="Pfam" id="PF12697">
    <property type="entry name" value="Abhydrolase_6"/>
    <property type="match status" value="1"/>
</dbReference>
<evidence type="ECO:0000313" key="3">
    <source>
        <dbReference type="Proteomes" id="UP000078576"/>
    </source>
</evidence>
<protein>
    <submittedName>
        <fullName evidence="2">Aminoacrylate hydrolase RutD</fullName>
    </submittedName>
</protein>
<dbReference type="InterPro" id="IPR050471">
    <property type="entry name" value="AB_hydrolase"/>
</dbReference>